<comment type="caution">
    <text evidence="2">The sequence shown here is derived from an EMBL/GenBank/DDBJ whole genome shotgun (WGS) entry which is preliminary data.</text>
</comment>
<dbReference type="AlphaFoldDB" id="A0A813ETR3"/>
<dbReference type="EMBL" id="CAJNNV010016048">
    <property type="protein sequence ID" value="CAE8604099.1"/>
    <property type="molecule type" value="Genomic_DNA"/>
</dbReference>
<protein>
    <submittedName>
        <fullName evidence="2">Uncharacterized protein</fullName>
    </submittedName>
</protein>
<sequence length="118" mass="12775">MAFADHTIVDEVELPLTSSEIMPAKLTLSKRSWAAPLVGICAIAGVAFVLTSSSRRDTAALRSTMGQVAQLYEAPAIPAFTAVFHKGWPCQPGEEMFFGECYLSCEVATKGTHPKRQE</sequence>
<proteinExistence type="predicted"/>
<gene>
    <name evidence="2" type="ORF">PGLA1383_LOCUS22286</name>
</gene>
<feature type="non-terminal residue" evidence="2">
    <location>
        <position position="1"/>
    </location>
</feature>
<feature type="transmembrane region" description="Helical" evidence="1">
    <location>
        <begin position="33"/>
        <end position="52"/>
    </location>
</feature>
<keyword evidence="3" id="KW-1185">Reference proteome</keyword>
<evidence type="ECO:0000313" key="3">
    <source>
        <dbReference type="Proteomes" id="UP000654075"/>
    </source>
</evidence>
<accession>A0A813ETR3</accession>
<reference evidence="2" key="1">
    <citation type="submission" date="2021-02" db="EMBL/GenBank/DDBJ databases">
        <authorList>
            <person name="Dougan E. K."/>
            <person name="Rhodes N."/>
            <person name="Thang M."/>
            <person name="Chan C."/>
        </authorList>
    </citation>
    <scope>NUCLEOTIDE SEQUENCE</scope>
</reference>
<evidence type="ECO:0000256" key="1">
    <source>
        <dbReference type="SAM" id="Phobius"/>
    </source>
</evidence>
<keyword evidence="1" id="KW-1133">Transmembrane helix</keyword>
<keyword evidence="1" id="KW-0812">Transmembrane</keyword>
<organism evidence="2 3">
    <name type="scientific">Polarella glacialis</name>
    <name type="common">Dinoflagellate</name>
    <dbReference type="NCBI Taxonomy" id="89957"/>
    <lineage>
        <taxon>Eukaryota</taxon>
        <taxon>Sar</taxon>
        <taxon>Alveolata</taxon>
        <taxon>Dinophyceae</taxon>
        <taxon>Suessiales</taxon>
        <taxon>Suessiaceae</taxon>
        <taxon>Polarella</taxon>
    </lineage>
</organism>
<evidence type="ECO:0000313" key="2">
    <source>
        <dbReference type="EMBL" id="CAE8604099.1"/>
    </source>
</evidence>
<dbReference type="Proteomes" id="UP000654075">
    <property type="component" value="Unassembled WGS sequence"/>
</dbReference>
<keyword evidence="1" id="KW-0472">Membrane</keyword>
<name>A0A813ETR3_POLGL</name>